<name>A0A1R2C1S8_9CILI</name>
<accession>A0A1R2C1S8</accession>
<evidence type="ECO:0000313" key="2">
    <source>
        <dbReference type="Proteomes" id="UP000187209"/>
    </source>
</evidence>
<proteinExistence type="predicted"/>
<keyword evidence="2" id="KW-1185">Reference proteome</keyword>
<organism evidence="1 2">
    <name type="scientific">Stentor coeruleus</name>
    <dbReference type="NCBI Taxonomy" id="5963"/>
    <lineage>
        <taxon>Eukaryota</taxon>
        <taxon>Sar</taxon>
        <taxon>Alveolata</taxon>
        <taxon>Ciliophora</taxon>
        <taxon>Postciliodesmatophora</taxon>
        <taxon>Heterotrichea</taxon>
        <taxon>Heterotrichida</taxon>
        <taxon>Stentoridae</taxon>
        <taxon>Stentor</taxon>
    </lineage>
</organism>
<sequence>MGCDKMKIYAKAVWEEVTFWVEVFADFLGWDRSPYHWVFEQYERDIEEARHQAEIRKKQAKYFKTS</sequence>
<dbReference type="EMBL" id="MPUH01000320">
    <property type="protein sequence ID" value="OMJ82978.1"/>
    <property type="molecule type" value="Genomic_DNA"/>
</dbReference>
<gene>
    <name evidence="1" type="ORF">SteCoe_16189</name>
</gene>
<comment type="caution">
    <text evidence="1">The sequence shown here is derived from an EMBL/GenBank/DDBJ whole genome shotgun (WGS) entry which is preliminary data.</text>
</comment>
<evidence type="ECO:0000313" key="1">
    <source>
        <dbReference type="EMBL" id="OMJ82978.1"/>
    </source>
</evidence>
<dbReference type="AlphaFoldDB" id="A0A1R2C1S8"/>
<dbReference type="OrthoDB" id="10478662at2759"/>
<dbReference type="Proteomes" id="UP000187209">
    <property type="component" value="Unassembled WGS sequence"/>
</dbReference>
<reference evidence="1 2" key="1">
    <citation type="submission" date="2016-11" db="EMBL/GenBank/DDBJ databases">
        <title>The macronuclear genome of Stentor coeruleus: a giant cell with tiny introns.</title>
        <authorList>
            <person name="Slabodnick M."/>
            <person name="Ruby J.G."/>
            <person name="Reiff S.B."/>
            <person name="Swart E.C."/>
            <person name="Gosai S."/>
            <person name="Prabakaran S."/>
            <person name="Witkowska E."/>
            <person name="Larue G.E."/>
            <person name="Fisher S."/>
            <person name="Freeman R.M."/>
            <person name="Gunawardena J."/>
            <person name="Chu W."/>
            <person name="Stover N.A."/>
            <person name="Gregory B.D."/>
            <person name="Nowacki M."/>
            <person name="Derisi J."/>
            <person name="Roy S.W."/>
            <person name="Marshall W.F."/>
            <person name="Sood P."/>
        </authorList>
    </citation>
    <scope>NUCLEOTIDE SEQUENCE [LARGE SCALE GENOMIC DNA]</scope>
    <source>
        <strain evidence="1">WM001</strain>
    </source>
</reference>
<protein>
    <submittedName>
        <fullName evidence="1">Uncharacterized protein</fullName>
    </submittedName>
</protein>